<accession>A0AAQ3PNE8</accession>
<proteinExistence type="predicted"/>
<dbReference type="EMBL" id="CP144745">
    <property type="protein sequence ID" value="WVZ49987.1"/>
    <property type="molecule type" value="Genomic_DNA"/>
</dbReference>
<dbReference type="AlphaFoldDB" id="A0AAQ3PNE8"/>
<keyword evidence="2" id="KW-1185">Reference proteome</keyword>
<gene>
    <name evidence="1" type="ORF">U9M48_001290</name>
</gene>
<evidence type="ECO:0000313" key="1">
    <source>
        <dbReference type="EMBL" id="WVZ49987.1"/>
    </source>
</evidence>
<organism evidence="1 2">
    <name type="scientific">Paspalum notatum var. saurae</name>
    <dbReference type="NCBI Taxonomy" id="547442"/>
    <lineage>
        <taxon>Eukaryota</taxon>
        <taxon>Viridiplantae</taxon>
        <taxon>Streptophyta</taxon>
        <taxon>Embryophyta</taxon>
        <taxon>Tracheophyta</taxon>
        <taxon>Spermatophyta</taxon>
        <taxon>Magnoliopsida</taxon>
        <taxon>Liliopsida</taxon>
        <taxon>Poales</taxon>
        <taxon>Poaceae</taxon>
        <taxon>PACMAD clade</taxon>
        <taxon>Panicoideae</taxon>
        <taxon>Andropogonodae</taxon>
        <taxon>Paspaleae</taxon>
        <taxon>Paspalinae</taxon>
        <taxon>Paspalum</taxon>
    </lineage>
</organism>
<name>A0AAQ3PNE8_PASNO</name>
<sequence length="74" mass="8548">MGRRNHAQRIGKMRRLADANKFDKAMDELAEAKNALRTASASPRRRRHANALPRMLKYARQADEFHRNPNAAHI</sequence>
<evidence type="ECO:0000313" key="2">
    <source>
        <dbReference type="Proteomes" id="UP001341281"/>
    </source>
</evidence>
<dbReference type="Proteomes" id="UP001341281">
    <property type="component" value="Chromosome 01"/>
</dbReference>
<reference evidence="1 2" key="1">
    <citation type="submission" date="2024-02" db="EMBL/GenBank/DDBJ databases">
        <title>High-quality chromosome-scale genome assembly of Pensacola bahiagrass (Paspalum notatum Flugge var. saurae).</title>
        <authorList>
            <person name="Vega J.M."/>
            <person name="Podio M."/>
            <person name="Orjuela J."/>
            <person name="Siena L.A."/>
            <person name="Pessino S.C."/>
            <person name="Combes M.C."/>
            <person name="Mariac C."/>
            <person name="Albertini E."/>
            <person name="Pupilli F."/>
            <person name="Ortiz J.P.A."/>
            <person name="Leblanc O."/>
        </authorList>
    </citation>
    <scope>NUCLEOTIDE SEQUENCE [LARGE SCALE GENOMIC DNA]</scope>
    <source>
        <strain evidence="1">R1</strain>
        <tissue evidence="1">Leaf</tissue>
    </source>
</reference>
<protein>
    <submittedName>
        <fullName evidence="1">Uncharacterized protein</fullName>
    </submittedName>
</protein>